<evidence type="ECO:0000256" key="1">
    <source>
        <dbReference type="SAM" id="MobiDB-lite"/>
    </source>
</evidence>
<proteinExistence type="predicted"/>
<dbReference type="AlphaFoldDB" id="A0A437GXG2"/>
<feature type="compositionally biased region" description="Basic and acidic residues" evidence="1">
    <location>
        <begin position="1"/>
        <end position="17"/>
    </location>
</feature>
<feature type="domain" description="Phasin" evidence="2">
    <location>
        <begin position="188"/>
        <end position="284"/>
    </location>
</feature>
<dbReference type="Proteomes" id="UP000283003">
    <property type="component" value="Unassembled WGS sequence"/>
</dbReference>
<reference evidence="3 4" key="1">
    <citation type="submission" date="2018-12" db="EMBL/GenBank/DDBJ databases">
        <title>Croceicoccus ponticola sp. nov., a lipolytic bacterium isolated from seawater.</title>
        <authorList>
            <person name="Yoon J.-H."/>
        </authorList>
    </citation>
    <scope>NUCLEOTIDE SEQUENCE [LARGE SCALE GENOMIC DNA]</scope>
    <source>
        <strain evidence="3 4">GM-16</strain>
    </source>
</reference>
<dbReference type="RefSeq" id="WP_127612609.1">
    <property type="nucleotide sequence ID" value="NZ_RXOL01000003.1"/>
</dbReference>
<name>A0A437GXG2_9SPHN</name>
<organism evidence="3 4">
    <name type="scientific">Croceicoccus ponticola</name>
    <dbReference type="NCBI Taxonomy" id="2217664"/>
    <lineage>
        <taxon>Bacteria</taxon>
        <taxon>Pseudomonadati</taxon>
        <taxon>Pseudomonadota</taxon>
        <taxon>Alphaproteobacteria</taxon>
        <taxon>Sphingomonadales</taxon>
        <taxon>Erythrobacteraceae</taxon>
        <taxon>Croceicoccus</taxon>
    </lineage>
</organism>
<evidence type="ECO:0000313" key="3">
    <source>
        <dbReference type="EMBL" id="RVQ67098.1"/>
    </source>
</evidence>
<dbReference type="OrthoDB" id="8479795at2"/>
<dbReference type="InterPro" id="IPR018968">
    <property type="entry name" value="Phasin"/>
</dbReference>
<comment type="caution">
    <text evidence="3">The sequence shown here is derived from an EMBL/GenBank/DDBJ whole genome shotgun (WGS) entry which is preliminary data.</text>
</comment>
<sequence length="294" mass="30752">MAQTKDEGADKAIKAKAGDTTATPNVSAATKPTAVAKSIASPKPEVAPEPKTEPVAAKVPEAVAAKPAPKAEKPVKRTYKPRLKASVAKAAVAKPIIKKTARKSVAKKIAPKPVAQKAAVVAAVAAPAPKIAAVAPEPAKKPTKIVQEFVKMNTPENFAAGLKNAMSDITLKSKEAFEKSTGMMSGASEFTKGNVEAMVEASKIFATGMQELSRSLVADSKAEFEAITSEVKELASVKSPTDFFQLQSAMMRKYFDKSVAAASKNTEAMLKLANDAAQPLSSRVSVAMEKMKAA</sequence>
<gene>
    <name evidence="3" type="ORF">EKN06_09245</name>
</gene>
<protein>
    <submittedName>
        <fullName evidence="3">Phasin family protein</fullName>
    </submittedName>
</protein>
<dbReference type="InterPro" id="IPR010127">
    <property type="entry name" value="Phasin_subfam-1"/>
</dbReference>
<accession>A0A437GXG2</accession>
<feature type="compositionally biased region" description="Low complexity" evidence="1">
    <location>
        <begin position="53"/>
        <end position="68"/>
    </location>
</feature>
<evidence type="ECO:0000259" key="2">
    <source>
        <dbReference type="Pfam" id="PF09361"/>
    </source>
</evidence>
<keyword evidence="4" id="KW-1185">Reference proteome</keyword>
<dbReference type="Pfam" id="PF09361">
    <property type="entry name" value="Phasin_2"/>
    <property type="match status" value="1"/>
</dbReference>
<evidence type="ECO:0000313" key="4">
    <source>
        <dbReference type="Proteomes" id="UP000283003"/>
    </source>
</evidence>
<dbReference type="EMBL" id="RXOL01000003">
    <property type="protein sequence ID" value="RVQ67098.1"/>
    <property type="molecule type" value="Genomic_DNA"/>
</dbReference>
<feature type="region of interest" description="Disordered" evidence="1">
    <location>
        <begin position="1"/>
        <end position="76"/>
    </location>
</feature>
<dbReference type="NCBIfam" id="TIGR01841">
    <property type="entry name" value="phasin"/>
    <property type="match status" value="1"/>
</dbReference>